<sequence length="82" mass="9921">MIEIIDKKPFRINFKNKDKTIYAVIDGILCIFFRNDWGWLNVPDEMYNRCWSFVRNKGITYIPDEELERLSREFTNGEDLLL</sequence>
<organism evidence="1 2">
    <name type="scientific">Streptococcus anginosus</name>
    <dbReference type="NCBI Taxonomy" id="1328"/>
    <lineage>
        <taxon>Bacteria</taxon>
        <taxon>Bacillati</taxon>
        <taxon>Bacillota</taxon>
        <taxon>Bacilli</taxon>
        <taxon>Lactobacillales</taxon>
        <taxon>Streptococcaceae</taxon>
        <taxon>Streptococcus</taxon>
        <taxon>Streptococcus anginosus group</taxon>
    </lineage>
</organism>
<proteinExistence type="predicted"/>
<protein>
    <recommendedName>
        <fullName evidence="3">Phage protein</fullName>
    </recommendedName>
</protein>
<gene>
    <name evidence="1" type="ORF">OJ597_08645</name>
</gene>
<dbReference type="Proteomes" id="UP001526076">
    <property type="component" value="Unassembled WGS sequence"/>
</dbReference>
<name>A0ABT3EAL9_STRAP</name>
<reference evidence="1 2" key="1">
    <citation type="submission" date="2022-10" db="EMBL/GenBank/DDBJ databases">
        <title>Comparative genomic study of S. anginosus.</title>
        <authorList>
            <person name="Prasad A."/>
            <person name="Ene A."/>
            <person name="Jablonska S."/>
            <person name="Du J."/>
            <person name="Wolfe A.J."/>
            <person name="Putonti C."/>
        </authorList>
    </citation>
    <scope>NUCLEOTIDE SEQUENCE [LARGE SCALE GENOMIC DNA]</scope>
    <source>
        <strain evidence="1 2">UMB9231</strain>
    </source>
</reference>
<accession>A0ABT3EAL9</accession>
<dbReference type="RefSeq" id="WP_070811675.1">
    <property type="nucleotide sequence ID" value="NZ_JADPAS010000025.1"/>
</dbReference>
<evidence type="ECO:0000313" key="2">
    <source>
        <dbReference type="Proteomes" id="UP001526076"/>
    </source>
</evidence>
<dbReference type="EMBL" id="JAPAHU010000015">
    <property type="protein sequence ID" value="MCW1042491.1"/>
    <property type="molecule type" value="Genomic_DNA"/>
</dbReference>
<evidence type="ECO:0000313" key="1">
    <source>
        <dbReference type="EMBL" id="MCW1042491.1"/>
    </source>
</evidence>
<comment type="caution">
    <text evidence="1">The sequence shown here is derived from an EMBL/GenBank/DDBJ whole genome shotgun (WGS) entry which is preliminary data.</text>
</comment>
<evidence type="ECO:0008006" key="3">
    <source>
        <dbReference type="Google" id="ProtNLM"/>
    </source>
</evidence>
<keyword evidence="2" id="KW-1185">Reference proteome</keyword>